<dbReference type="Proteomes" id="UP001302613">
    <property type="component" value="Chromosome"/>
</dbReference>
<evidence type="ECO:0000313" key="3">
    <source>
        <dbReference type="Proteomes" id="UP001302613"/>
    </source>
</evidence>
<dbReference type="RefSeq" id="WP_208744327.1">
    <property type="nucleotide sequence ID" value="NZ_CP022311.1"/>
</dbReference>
<evidence type="ECO:0000256" key="1">
    <source>
        <dbReference type="SAM" id="SignalP"/>
    </source>
</evidence>
<proteinExistence type="predicted"/>
<evidence type="ECO:0000313" key="2">
    <source>
        <dbReference type="EMBL" id="WOH41565.1"/>
    </source>
</evidence>
<keyword evidence="3" id="KW-1185">Reference proteome</keyword>
<accession>A0ABZ0GUU2</accession>
<organism evidence="2 3">
    <name type="scientific">Citrobacter portucalensis</name>
    <dbReference type="NCBI Taxonomy" id="1639133"/>
    <lineage>
        <taxon>Bacteria</taxon>
        <taxon>Pseudomonadati</taxon>
        <taxon>Pseudomonadota</taxon>
        <taxon>Gammaproteobacteria</taxon>
        <taxon>Enterobacterales</taxon>
        <taxon>Enterobacteriaceae</taxon>
        <taxon>Citrobacter</taxon>
        <taxon>Citrobacter freundii complex</taxon>
    </lineage>
</organism>
<dbReference type="EMBL" id="CP136601">
    <property type="protein sequence ID" value="WOH41565.1"/>
    <property type="molecule type" value="Genomic_DNA"/>
</dbReference>
<gene>
    <name evidence="2" type="ORF">RY846_12890</name>
</gene>
<protein>
    <submittedName>
        <fullName evidence="2">Uncharacterized protein</fullName>
    </submittedName>
</protein>
<sequence>MINKELMMTPPINPKWSIKMFKKSVVAVLIVLPMSAFAHGHGGHGGMGGHNFGGHGHGGNIGHAFSGHSFGGHFAERMNAGGGFTGFSKGSINMSDHPIADNTTRSISVKDGVVTKNIAYNGVNEQYSATTTISQKTGVVRTSTVTRDGVTKTASTVVSPEMRSHTVDVTNGDVTHFSDHSYVEGVGGLSIHGTKEGDEAIGTVTAYNDVSNAVKTTHALKNADLTRVASTVIAPTMRTHNVMVKEGDLTITHLRGYVGNETVGYGFSKGVAKEDGYAIETSVNSLGIATVGAYGPSHYAEKAENLKTGEVKTITDITPPQPQPTPVVVHVVPVTPLTPATPVNPPVVVHVVPASTITPATPATTVYNDKLGDSVILYWNI</sequence>
<feature type="signal peptide" evidence="1">
    <location>
        <begin position="1"/>
        <end position="38"/>
    </location>
</feature>
<keyword evidence="1" id="KW-0732">Signal</keyword>
<name>A0ABZ0GUU2_9ENTR</name>
<reference evidence="2 3" key="1">
    <citation type="submission" date="2023-10" db="EMBL/GenBank/DDBJ databases">
        <title>SFO-1, KPC-2, NDM-1 were first reported in Portuguese citrobacter collected clinically.</title>
        <authorList>
            <person name="Guo K."/>
        </authorList>
    </citation>
    <scope>NUCLEOTIDE SEQUENCE [LARGE SCALE GENOMIC DNA]</scope>
    <source>
        <strain evidence="2 3">L2724hy</strain>
    </source>
</reference>
<feature type="chain" id="PRO_5046448811" evidence="1">
    <location>
        <begin position="39"/>
        <end position="381"/>
    </location>
</feature>